<keyword evidence="1" id="KW-1133">Transmembrane helix</keyword>
<keyword evidence="3" id="KW-1185">Reference proteome</keyword>
<dbReference type="EMBL" id="BMFW01000017">
    <property type="protein sequence ID" value="GGH98391.1"/>
    <property type="molecule type" value="Genomic_DNA"/>
</dbReference>
<keyword evidence="1" id="KW-0812">Transmembrane</keyword>
<feature type="transmembrane region" description="Helical" evidence="1">
    <location>
        <begin position="73"/>
        <end position="99"/>
    </location>
</feature>
<keyword evidence="1" id="KW-0472">Membrane</keyword>
<feature type="transmembrane region" description="Helical" evidence="1">
    <location>
        <begin position="42"/>
        <end position="61"/>
    </location>
</feature>
<dbReference type="RefSeq" id="WP_188572458.1">
    <property type="nucleotide sequence ID" value="NZ_BMFW01000017.1"/>
</dbReference>
<evidence type="ECO:0000256" key="1">
    <source>
        <dbReference type="SAM" id="Phobius"/>
    </source>
</evidence>
<proteinExistence type="predicted"/>
<accession>A0ABQ2AYU5</accession>
<name>A0ABQ2AYU5_9MICC</name>
<feature type="transmembrane region" description="Helical" evidence="1">
    <location>
        <begin position="15"/>
        <end position="35"/>
    </location>
</feature>
<gene>
    <name evidence="2" type="ORF">GCM10007170_30820</name>
</gene>
<comment type="caution">
    <text evidence="2">The sequence shown here is derived from an EMBL/GenBank/DDBJ whole genome shotgun (WGS) entry which is preliminary data.</text>
</comment>
<feature type="transmembrane region" description="Helical" evidence="1">
    <location>
        <begin position="199"/>
        <end position="215"/>
    </location>
</feature>
<sequence>MTLGDATPNVVRRPWVFASVCVMAVSLALLVFGLSQVPVIQLLPWYAGAYFLVGTCIFVPTGKLPPLRQAAAFLMPGALLVVLALMDLGFWAGGWLLGLPAWGLLLSRWTPENPLRAGQLLKFIGLLALGLVIFTFNAIYPFPSFGLFLLPVIPCIRLAYPEYRGRPLQATAEVLLGVVTVVVALAIPTPEGAWSSPRMHAGGAATVGLLIAYWARGIPRRSGRLQVNDGVIV</sequence>
<evidence type="ECO:0000313" key="2">
    <source>
        <dbReference type="EMBL" id="GGH98391.1"/>
    </source>
</evidence>
<dbReference type="Proteomes" id="UP000643279">
    <property type="component" value="Unassembled WGS sequence"/>
</dbReference>
<protein>
    <submittedName>
        <fullName evidence="2">Uncharacterized protein</fullName>
    </submittedName>
</protein>
<feature type="transmembrane region" description="Helical" evidence="1">
    <location>
        <begin position="120"/>
        <end position="139"/>
    </location>
</feature>
<reference evidence="3" key="1">
    <citation type="journal article" date="2019" name="Int. J. Syst. Evol. Microbiol.">
        <title>The Global Catalogue of Microorganisms (GCM) 10K type strain sequencing project: providing services to taxonomists for standard genome sequencing and annotation.</title>
        <authorList>
            <consortium name="The Broad Institute Genomics Platform"/>
            <consortium name="The Broad Institute Genome Sequencing Center for Infectious Disease"/>
            <person name="Wu L."/>
            <person name="Ma J."/>
        </authorList>
    </citation>
    <scope>NUCLEOTIDE SEQUENCE [LARGE SCALE GENOMIC DNA]</scope>
    <source>
        <strain evidence="3">CGMCC 1.12778</strain>
    </source>
</reference>
<organism evidence="2 3">
    <name type="scientific">Arthrobacter liuii</name>
    <dbReference type="NCBI Taxonomy" id="1476996"/>
    <lineage>
        <taxon>Bacteria</taxon>
        <taxon>Bacillati</taxon>
        <taxon>Actinomycetota</taxon>
        <taxon>Actinomycetes</taxon>
        <taxon>Micrococcales</taxon>
        <taxon>Micrococcaceae</taxon>
        <taxon>Arthrobacter</taxon>
    </lineage>
</organism>
<evidence type="ECO:0000313" key="3">
    <source>
        <dbReference type="Proteomes" id="UP000643279"/>
    </source>
</evidence>